<comment type="catalytic activity">
    <reaction evidence="1">
        <text>[protein]-peptidylproline (omega=180) = [protein]-peptidylproline (omega=0)</text>
        <dbReference type="Rhea" id="RHEA:16237"/>
        <dbReference type="Rhea" id="RHEA-COMP:10747"/>
        <dbReference type="Rhea" id="RHEA-COMP:10748"/>
        <dbReference type="ChEBI" id="CHEBI:83833"/>
        <dbReference type="ChEBI" id="CHEBI:83834"/>
        <dbReference type="EC" id="5.2.1.8"/>
    </reaction>
</comment>
<dbReference type="EC" id="5.2.1.8" evidence="2"/>
<comment type="caution">
    <text evidence="7">The sequence shown here is derived from an EMBL/GenBank/DDBJ whole genome shotgun (WGS) entry which is preliminary data.</text>
</comment>
<feature type="domain" description="PpiC" evidence="6">
    <location>
        <begin position="1"/>
        <end position="89"/>
    </location>
</feature>
<dbReference type="Proteomes" id="UP001247805">
    <property type="component" value="Unassembled WGS sequence"/>
</dbReference>
<evidence type="ECO:0000259" key="6">
    <source>
        <dbReference type="PROSITE" id="PS50198"/>
    </source>
</evidence>
<evidence type="ECO:0000256" key="1">
    <source>
        <dbReference type="ARBA" id="ARBA00000971"/>
    </source>
</evidence>
<reference evidence="7 8" key="1">
    <citation type="submission" date="2023-10" db="EMBL/GenBank/DDBJ databases">
        <title>Glaciecola aquimarina strain GGW-M5 nov., isolated from a coastal seawater.</title>
        <authorList>
            <person name="Bayburt H."/>
            <person name="Kim J.M."/>
            <person name="Choi B.J."/>
            <person name="Jeon C.O."/>
        </authorList>
    </citation>
    <scope>NUCLEOTIDE SEQUENCE [LARGE SCALE GENOMIC DNA]</scope>
    <source>
        <strain evidence="7 8">KCTC 32108</strain>
    </source>
</reference>
<proteinExistence type="predicted"/>
<evidence type="ECO:0000256" key="2">
    <source>
        <dbReference type="ARBA" id="ARBA00013194"/>
    </source>
</evidence>
<evidence type="ECO:0000313" key="8">
    <source>
        <dbReference type="Proteomes" id="UP001247805"/>
    </source>
</evidence>
<evidence type="ECO:0000313" key="7">
    <source>
        <dbReference type="EMBL" id="MDU0353490.1"/>
    </source>
</evidence>
<evidence type="ECO:0000256" key="3">
    <source>
        <dbReference type="ARBA" id="ARBA00023110"/>
    </source>
</evidence>
<sequence>MKASACHILVKTKEEAEKIKAQLDKGGNFHQLAKKHSLCPSGKKGGDLGEFGPGQMVKAFDNVVFKKEILKVHGPVKTQFGFHLIKTLYRS</sequence>
<evidence type="ECO:0000256" key="4">
    <source>
        <dbReference type="ARBA" id="ARBA00023235"/>
    </source>
</evidence>
<dbReference type="PANTHER" id="PTHR43629:SF3">
    <property type="entry name" value="PEPTIDYL-PROLYL CIS-TRANS ISOMERASE C"/>
    <property type="match status" value="1"/>
</dbReference>
<dbReference type="Gene3D" id="3.10.50.40">
    <property type="match status" value="1"/>
</dbReference>
<dbReference type="GO" id="GO:0003755">
    <property type="term" value="F:peptidyl-prolyl cis-trans isomerase activity"/>
    <property type="evidence" value="ECO:0007669"/>
    <property type="project" value="UniProtKB-EC"/>
</dbReference>
<protein>
    <recommendedName>
        <fullName evidence="2">peptidylprolyl isomerase</fullName>
        <ecNumber evidence="2">5.2.1.8</ecNumber>
    </recommendedName>
</protein>
<dbReference type="PROSITE" id="PS50198">
    <property type="entry name" value="PPIC_PPIASE_2"/>
    <property type="match status" value="1"/>
</dbReference>
<keyword evidence="8" id="KW-1185">Reference proteome</keyword>
<accession>A0ABU3STZ8</accession>
<dbReference type="Pfam" id="PF13616">
    <property type="entry name" value="Rotamase_3"/>
    <property type="match status" value="1"/>
</dbReference>
<dbReference type="EMBL" id="JAWDIO010000002">
    <property type="protein sequence ID" value="MDU0353490.1"/>
    <property type="molecule type" value="Genomic_DNA"/>
</dbReference>
<dbReference type="InterPro" id="IPR000297">
    <property type="entry name" value="PPIase_PpiC"/>
</dbReference>
<keyword evidence="3 5" id="KW-0697">Rotamase</keyword>
<dbReference type="InterPro" id="IPR052204">
    <property type="entry name" value="PpiC/parvulin_rotamase"/>
</dbReference>
<dbReference type="RefSeq" id="WP_316025159.1">
    <property type="nucleotide sequence ID" value="NZ_JAWDIO010000002.1"/>
</dbReference>
<evidence type="ECO:0000256" key="5">
    <source>
        <dbReference type="PROSITE-ProRule" id="PRU00278"/>
    </source>
</evidence>
<dbReference type="SUPFAM" id="SSF54534">
    <property type="entry name" value="FKBP-like"/>
    <property type="match status" value="1"/>
</dbReference>
<keyword evidence="4 5" id="KW-0413">Isomerase</keyword>
<dbReference type="InterPro" id="IPR046357">
    <property type="entry name" value="PPIase_dom_sf"/>
</dbReference>
<gene>
    <name evidence="7" type="ORF">RS130_05725</name>
</gene>
<dbReference type="PANTHER" id="PTHR43629">
    <property type="entry name" value="PEPTIDYL-PROLYL CIS-TRANS ISOMERASE"/>
    <property type="match status" value="1"/>
</dbReference>
<name>A0ABU3STZ8_9ALTE</name>
<organism evidence="7 8">
    <name type="scientific">Paraglaciecola aquimarina</name>
    <dbReference type="NCBI Taxonomy" id="1235557"/>
    <lineage>
        <taxon>Bacteria</taxon>
        <taxon>Pseudomonadati</taxon>
        <taxon>Pseudomonadota</taxon>
        <taxon>Gammaproteobacteria</taxon>
        <taxon>Alteromonadales</taxon>
        <taxon>Alteromonadaceae</taxon>
        <taxon>Paraglaciecola</taxon>
    </lineage>
</organism>